<proteinExistence type="predicted"/>
<evidence type="ECO:0000313" key="3">
    <source>
        <dbReference type="Proteomes" id="UP000269208"/>
    </source>
</evidence>
<dbReference type="Proteomes" id="UP000269208">
    <property type="component" value="Chromosome"/>
</dbReference>
<dbReference type="InterPro" id="IPR038765">
    <property type="entry name" value="Papain-like_cys_pep_sf"/>
</dbReference>
<dbReference type="AlphaFoldDB" id="A0A3S4HXI3"/>
<sequence>MAKYAYYDPQSFIVLDWMDTELYNYPERKYLIEVTGQQWQEYANTNNRTWVNSETLSFVTAPPPGNFYKLEKGEWVFDETQMRMVLSDIKAAKIQQIKTRRDTVTADYIIIDGNHFHSDANSRIQQMSLTRMGQTKQIPAGLMWQTKNNGLIELTNDIAAQFETVTMDHDMHLFANAQRHIAAVEALGGYPGSARLRLFIRLAAMSQTTVWLACYKGRSEYRGIARFVDWLTRKVTRGIYSHCELAVEHGGNEYLCYSASFRDRGVRGKIIPLPDDKWDKLPLKATLPEVEAFFRKHNGKRYDWQGALGIALYNRERKDKLFCSEFLR</sequence>
<reference evidence="2 3" key="1">
    <citation type="submission" date="2018-12" db="EMBL/GenBank/DDBJ databases">
        <authorList>
            <consortium name="Pathogen Informatics"/>
        </authorList>
    </citation>
    <scope>NUCLEOTIDE SEQUENCE [LARGE SCALE GENOMIC DNA]</scope>
    <source>
        <strain evidence="2 3">NCTC6754</strain>
    </source>
</reference>
<dbReference type="EMBL" id="LR134190">
    <property type="protein sequence ID" value="VEB51492.1"/>
    <property type="molecule type" value="Genomic_DNA"/>
</dbReference>
<gene>
    <name evidence="2" type="ORF">NCTC6754_01197</name>
</gene>
<organism evidence="2 3">
    <name type="scientific">Salmonella enterica I</name>
    <dbReference type="NCBI Taxonomy" id="59201"/>
    <lineage>
        <taxon>Bacteria</taxon>
        <taxon>Pseudomonadati</taxon>
        <taxon>Pseudomonadota</taxon>
        <taxon>Gammaproteobacteria</taxon>
        <taxon>Enterobacterales</taxon>
        <taxon>Enterobacteriaceae</taxon>
        <taxon>Salmonella</taxon>
    </lineage>
</organism>
<accession>A0A3S4HXI3</accession>
<evidence type="ECO:0000259" key="1">
    <source>
        <dbReference type="Pfam" id="PF14301"/>
    </source>
</evidence>
<dbReference type="InterPro" id="IPR025484">
    <property type="entry name" value="DUF4376"/>
</dbReference>
<feature type="domain" description="DUF4376" evidence="1">
    <location>
        <begin position="89"/>
        <end position="186"/>
    </location>
</feature>
<name>A0A3S4HXI3_SALET</name>
<protein>
    <submittedName>
        <fullName evidence="2">Phage tail fiber assembly</fullName>
    </submittedName>
</protein>
<dbReference type="SUPFAM" id="SSF54001">
    <property type="entry name" value="Cysteine proteinases"/>
    <property type="match status" value="1"/>
</dbReference>
<evidence type="ECO:0000313" key="2">
    <source>
        <dbReference type="EMBL" id="VEB51492.1"/>
    </source>
</evidence>
<dbReference type="Gene3D" id="3.90.1720.10">
    <property type="entry name" value="endopeptidase domain like (from Nostoc punctiforme)"/>
    <property type="match status" value="1"/>
</dbReference>
<dbReference type="Pfam" id="PF14301">
    <property type="entry name" value="DUF4376"/>
    <property type="match status" value="1"/>
</dbReference>